<dbReference type="KEGG" id="dru:Desru_2284"/>
<keyword evidence="2" id="KW-0067">ATP-binding</keyword>
<dbReference type="Gene3D" id="3.40.50.300">
    <property type="entry name" value="P-loop containing nucleotide triphosphate hydrolases"/>
    <property type="match status" value="1"/>
</dbReference>
<evidence type="ECO:0000256" key="3">
    <source>
        <dbReference type="ARBA" id="ARBA00023015"/>
    </source>
</evidence>
<dbReference type="Gene3D" id="1.10.10.60">
    <property type="entry name" value="Homeodomain-like"/>
    <property type="match status" value="1"/>
</dbReference>
<evidence type="ECO:0000256" key="1">
    <source>
        <dbReference type="ARBA" id="ARBA00022741"/>
    </source>
</evidence>
<dbReference type="InterPro" id="IPR025662">
    <property type="entry name" value="Sigma_54_int_dom_ATP-bd_1"/>
</dbReference>
<dbReference type="Pfam" id="PF00158">
    <property type="entry name" value="Sigma54_activat"/>
    <property type="match status" value="1"/>
</dbReference>
<keyword evidence="5" id="KW-0804">Transcription</keyword>
<dbReference type="Proteomes" id="UP000009234">
    <property type="component" value="Chromosome"/>
</dbReference>
<dbReference type="InterPro" id="IPR025944">
    <property type="entry name" value="Sigma_54_int_dom_CS"/>
</dbReference>
<dbReference type="CDD" id="cd00009">
    <property type="entry name" value="AAA"/>
    <property type="match status" value="1"/>
</dbReference>
<dbReference type="InterPro" id="IPR027417">
    <property type="entry name" value="P-loop_NTPase"/>
</dbReference>
<dbReference type="InterPro" id="IPR058031">
    <property type="entry name" value="AAA_lid_NorR"/>
</dbReference>
<dbReference type="SUPFAM" id="SSF55785">
    <property type="entry name" value="PYP-like sensor domain (PAS domain)"/>
    <property type="match status" value="1"/>
</dbReference>
<name>F6DLI1_DESRL</name>
<dbReference type="SUPFAM" id="SSF52540">
    <property type="entry name" value="P-loop containing nucleoside triphosphate hydrolases"/>
    <property type="match status" value="1"/>
</dbReference>
<dbReference type="Pfam" id="PF25601">
    <property type="entry name" value="AAA_lid_14"/>
    <property type="match status" value="1"/>
</dbReference>
<dbReference type="PANTHER" id="PTHR32071">
    <property type="entry name" value="TRANSCRIPTIONAL REGULATORY PROTEIN"/>
    <property type="match status" value="1"/>
</dbReference>
<sequence length="617" mass="69566">MLYFYPRLFVVILVALLARCFLQGTNTVVHEVNTVLVDWGEGMHKGFLNVKEMLYQDLMPVTPEWTIGEVREKGIPNRPVVLVYEKDRLVGVLLWKDVINRNLASDELVNKVMKRDFSVLDEEDLDREILAFLPELRYHALVCRNGEGEVLGVLSYDQVFHDLALRVCETEARINAVVETVEEAICIVDASDKVLTWNSRAEALYGIKAKEILGKPIKDFFSNLIVTRVNKKWEEIRSQHHEAVEGTHVLINATPVRLGPQIIGSVSAERDITEVVQLNQKLNQASCQVQRLEKEIVQIATGRNPFSMIKGHHKRLVELIHVARKVADTQAVVLLRGESGTGKELVAKAIHEASGRAKESFIVINCAAIPPSLFESEMFGYESGAFTGADKKGKAGVFEMADGGTLFLDEVGELPLDMQVKMLRVLQDGIFFRVGGSIPVKVDVRIIAATNRDLEKMMEEGTFREDLYYRLNVVALEVPPLRERREDIPELVYLFLQEFGQLYNKNITRLEPGVMATFLAYSWPGNIRQLKNVIERMVILTEKDVVLESSIPEGLRISSQQDQATAAVGLASVTEQTERELIIRTLKQVNGNRSEAARMLGIPRSTLYYKMHQLGIM</sequence>
<protein>
    <submittedName>
        <fullName evidence="8">PAS sensor protein</fullName>
    </submittedName>
</protein>
<feature type="domain" description="Sigma-54 factor interaction" evidence="6">
    <location>
        <begin position="309"/>
        <end position="539"/>
    </location>
</feature>
<dbReference type="PROSITE" id="PS00675">
    <property type="entry name" value="SIGMA54_INTERACT_1"/>
    <property type="match status" value="1"/>
</dbReference>
<keyword evidence="9" id="KW-1185">Reference proteome</keyword>
<keyword evidence="3" id="KW-0805">Transcription regulation</keyword>
<dbReference type="PANTHER" id="PTHR32071:SF57">
    <property type="entry name" value="C4-DICARBOXYLATE TRANSPORT TRANSCRIPTIONAL REGULATORY PROTEIN DCTD"/>
    <property type="match status" value="1"/>
</dbReference>
<dbReference type="PROSITE" id="PS50045">
    <property type="entry name" value="SIGMA54_INTERACT_4"/>
    <property type="match status" value="1"/>
</dbReference>
<evidence type="ECO:0000259" key="6">
    <source>
        <dbReference type="PROSITE" id="PS50045"/>
    </source>
</evidence>
<evidence type="ECO:0000313" key="9">
    <source>
        <dbReference type="Proteomes" id="UP000009234"/>
    </source>
</evidence>
<evidence type="ECO:0000256" key="5">
    <source>
        <dbReference type="ARBA" id="ARBA00023163"/>
    </source>
</evidence>
<dbReference type="eggNOG" id="COG3829">
    <property type="taxonomic scope" value="Bacteria"/>
</dbReference>
<dbReference type="FunFam" id="3.40.50.300:FF:000006">
    <property type="entry name" value="DNA-binding transcriptional regulator NtrC"/>
    <property type="match status" value="1"/>
</dbReference>
<evidence type="ECO:0000256" key="4">
    <source>
        <dbReference type="ARBA" id="ARBA00023125"/>
    </source>
</evidence>
<dbReference type="SMART" id="SM00091">
    <property type="entry name" value="PAS"/>
    <property type="match status" value="1"/>
</dbReference>
<dbReference type="InterPro" id="IPR046342">
    <property type="entry name" value="CBS_dom_sf"/>
</dbReference>
<dbReference type="CDD" id="cd00130">
    <property type="entry name" value="PAS"/>
    <property type="match status" value="1"/>
</dbReference>
<dbReference type="GO" id="GO:0043565">
    <property type="term" value="F:sequence-specific DNA binding"/>
    <property type="evidence" value="ECO:0007669"/>
    <property type="project" value="InterPro"/>
</dbReference>
<keyword evidence="4" id="KW-0238">DNA-binding</keyword>
<dbReference type="InterPro" id="IPR035965">
    <property type="entry name" value="PAS-like_dom_sf"/>
</dbReference>
<dbReference type="InterPro" id="IPR009057">
    <property type="entry name" value="Homeodomain-like_sf"/>
</dbReference>
<dbReference type="NCBIfam" id="TIGR00229">
    <property type="entry name" value="sensory_box"/>
    <property type="match status" value="1"/>
</dbReference>
<evidence type="ECO:0000256" key="2">
    <source>
        <dbReference type="ARBA" id="ARBA00022840"/>
    </source>
</evidence>
<dbReference type="PRINTS" id="PR01590">
    <property type="entry name" value="HTHFIS"/>
</dbReference>
<evidence type="ECO:0000259" key="7">
    <source>
        <dbReference type="PROSITE" id="PS50112"/>
    </source>
</evidence>
<dbReference type="STRING" id="696281.Desru_2284"/>
<feature type="domain" description="PAS" evidence="7">
    <location>
        <begin position="170"/>
        <end position="221"/>
    </location>
</feature>
<dbReference type="AlphaFoldDB" id="F6DLI1"/>
<dbReference type="InterPro" id="IPR003593">
    <property type="entry name" value="AAA+_ATPase"/>
</dbReference>
<dbReference type="InterPro" id="IPR002197">
    <property type="entry name" value="HTH_Fis"/>
</dbReference>
<dbReference type="GO" id="GO:0005524">
    <property type="term" value="F:ATP binding"/>
    <property type="evidence" value="ECO:0007669"/>
    <property type="project" value="UniProtKB-KW"/>
</dbReference>
<evidence type="ECO:0000313" key="8">
    <source>
        <dbReference type="EMBL" id="AEG60529.1"/>
    </source>
</evidence>
<dbReference type="PROSITE" id="PS00676">
    <property type="entry name" value="SIGMA54_INTERACT_2"/>
    <property type="match status" value="1"/>
</dbReference>
<dbReference type="EMBL" id="CP002780">
    <property type="protein sequence ID" value="AEG60529.1"/>
    <property type="molecule type" value="Genomic_DNA"/>
</dbReference>
<dbReference type="SUPFAM" id="SSF46689">
    <property type="entry name" value="Homeodomain-like"/>
    <property type="match status" value="1"/>
</dbReference>
<keyword evidence="1" id="KW-0547">Nucleotide-binding</keyword>
<accession>F6DLI1</accession>
<dbReference type="SMART" id="SM00382">
    <property type="entry name" value="AAA"/>
    <property type="match status" value="1"/>
</dbReference>
<proteinExistence type="predicted"/>
<dbReference type="InterPro" id="IPR013767">
    <property type="entry name" value="PAS_fold"/>
</dbReference>
<gene>
    <name evidence="8" type="ordered locus">Desru_2284</name>
</gene>
<dbReference type="GO" id="GO:0006355">
    <property type="term" value="P:regulation of DNA-templated transcription"/>
    <property type="evidence" value="ECO:0007669"/>
    <property type="project" value="InterPro"/>
</dbReference>
<dbReference type="InterPro" id="IPR002078">
    <property type="entry name" value="Sigma_54_int"/>
</dbReference>
<dbReference type="PROSITE" id="PS50112">
    <property type="entry name" value="PAS"/>
    <property type="match status" value="1"/>
</dbReference>
<reference evidence="9" key="1">
    <citation type="submission" date="2011-05" db="EMBL/GenBank/DDBJ databases">
        <title>Complete sequence of Desulfotomaculum ruminis DSM 2154.</title>
        <authorList>
            <person name="Lucas S."/>
            <person name="Copeland A."/>
            <person name="Lapidus A."/>
            <person name="Cheng J.-F."/>
            <person name="Goodwin L."/>
            <person name="Pitluck S."/>
            <person name="Lu M."/>
            <person name="Detter J.C."/>
            <person name="Han C."/>
            <person name="Tapia R."/>
            <person name="Land M."/>
            <person name="Hauser L."/>
            <person name="Kyrpides N."/>
            <person name="Ivanova N."/>
            <person name="Mikhailova N."/>
            <person name="Pagani I."/>
            <person name="Stams A.J.M."/>
            <person name="Plugge C.M."/>
            <person name="Muyzer G."/>
            <person name="Kuever J."/>
            <person name="Parshina S.N."/>
            <person name="Ivanova A.E."/>
            <person name="Nazina T.N."/>
            <person name="Brambilla E."/>
            <person name="Spring S."/>
            <person name="Klenk H.-P."/>
            <person name="Woyke T."/>
        </authorList>
    </citation>
    <scope>NUCLEOTIDE SEQUENCE [LARGE SCALE GENOMIC DNA]</scope>
    <source>
        <strain evidence="9">ATCC 23193 / DSM 2154 / NCIB 8452 / DL</strain>
    </source>
</reference>
<dbReference type="Gene3D" id="3.30.450.20">
    <property type="entry name" value="PAS domain"/>
    <property type="match status" value="1"/>
</dbReference>
<dbReference type="InterPro" id="IPR000014">
    <property type="entry name" value="PAS"/>
</dbReference>
<dbReference type="PROSITE" id="PS00688">
    <property type="entry name" value="SIGMA54_INTERACT_3"/>
    <property type="match status" value="1"/>
</dbReference>
<organism evidence="8 9">
    <name type="scientific">Desulforamulus ruminis (strain ATCC 23193 / DSM 2154 / NCIMB 8452 / DL)</name>
    <name type="common">Desulfotomaculum ruminis</name>
    <dbReference type="NCBI Taxonomy" id="696281"/>
    <lineage>
        <taxon>Bacteria</taxon>
        <taxon>Bacillati</taxon>
        <taxon>Bacillota</taxon>
        <taxon>Clostridia</taxon>
        <taxon>Eubacteriales</taxon>
        <taxon>Peptococcaceae</taxon>
        <taxon>Desulforamulus</taxon>
    </lineage>
</organism>
<dbReference type="Pfam" id="PF00989">
    <property type="entry name" value="PAS"/>
    <property type="match status" value="1"/>
</dbReference>
<dbReference type="InterPro" id="IPR025943">
    <property type="entry name" value="Sigma_54_int_dom_ATP-bd_2"/>
</dbReference>
<dbReference type="SUPFAM" id="SSF54631">
    <property type="entry name" value="CBS-domain pair"/>
    <property type="match status" value="1"/>
</dbReference>
<dbReference type="Gene3D" id="3.10.580.10">
    <property type="entry name" value="CBS-domain"/>
    <property type="match status" value="1"/>
</dbReference>
<dbReference type="HOGENOM" id="CLU_000445_8_1_9"/>
<dbReference type="Pfam" id="PF02954">
    <property type="entry name" value="HTH_8"/>
    <property type="match status" value="1"/>
</dbReference>
<reference evidence="8 9" key="2">
    <citation type="journal article" date="2012" name="Stand. Genomic Sci.">
        <title>Complete genome sequence of the sulfate-reducing firmicute Desulfotomaculum ruminis type strain (DL(T)).</title>
        <authorList>
            <person name="Spring S."/>
            <person name="Visser M."/>
            <person name="Lu M."/>
            <person name="Copeland A."/>
            <person name="Lapidus A."/>
            <person name="Lucas S."/>
            <person name="Cheng J.F."/>
            <person name="Han C."/>
            <person name="Tapia R."/>
            <person name="Goodwin L.A."/>
            <person name="Pitluck S."/>
            <person name="Ivanova N."/>
            <person name="Land M."/>
            <person name="Hauser L."/>
            <person name="Larimer F."/>
            <person name="Rohde M."/>
            <person name="Goker M."/>
            <person name="Detter J.C."/>
            <person name="Kyrpides N.C."/>
            <person name="Woyke T."/>
            <person name="Schaap P.J."/>
            <person name="Plugge C.M."/>
            <person name="Muyzer G."/>
            <person name="Kuever J."/>
            <person name="Pereira I.A."/>
            <person name="Parshina S.N."/>
            <person name="Bernier-Latmani R."/>
            <person name="Stams A.J."/>
            <person name="Klenk H.P."/>
        </authorList>
    </citation>
    <scope>NUCLEOTIDE SEQUENCE [LARGE SCALE GENOMIC DNA]</scope>
    <source>
        <strain evidence="9">ATCC 23193 / DSM 2154 / NCIB 8452 / DL</strain>
    </source>
</reference>
<dbReference type="Gene3D" id="1.10.8.60">
    <property type="match status" value="1"/>
</dbReference>